<gene>
    <name evidence="2" type="ORF">MBOT_08440</name>
</gene>
<dbReference type="InterPro" id="IPR050267">
    <property type="entry name" value="Anti-sigma-factor_SerPK"/>
</dbReference>
<evidence type="ECO:0000259" key="1">
    <source>
        <dbReference type="Pfam" id="PF14417"/>
    </source>
</evidence>
<dbReference type="InterPro" id="IPR025847">
    <property type="entry name" value="MEDS_domain"/>
</dbReference>
<evidence type="ECO:0000313" key="2">
    <source>
        <dbReference type="EMBL" id="GFG73479.1"/>
    </source>
</evidence>
<proteinExistence type="predicted"/>
<dbReference type="PANTHER" id="PTHR35526">
    <property type="entry name" value="ANTI-SIGMA-F FACTOR RSBW-RELATED"/>
    <property type="match status" value="1"/>
</dbReference>
<dbReference type="AlphaFoldDB" id="A0A7I9XTZ4"/>
<dbReference type="InterPro" id="IPR047718">
    <property type="entry name" value="RsbA-like_anti_sig"/>
</dbReference>
<dbReference type="PANTHER" id="PTHR35526:SF3">
    <property type="entry name" value="ANTI-SIGMA-F FACTOR RSBW"/>
    <property type="match status" value="1"/>
</dbReference>
<accession>A0A7I9XTZ4</accession>
<dbReference type="Gene3D" id="3.30.565.10">
    <property type="entry name" value="Histidine kinase-like ATPase, C-terminal domain"/>
    <property type="match status" value="1"/>
</dbReference>
<name>A0A7I9XTZ4_9MYCO</name>
<dbReference type="NCBIfam" id="NF041045">
    <property type="entry name" value="RsbA_anti_sig"/>
    <property type="match status" value="1"/>
</dbReference>
<dbReference type="Proteomes" id="UP000465361">
    <property type="component" value="Unassembled WGS sequence"/>
</dbReference>
<sequence>MGDYAVGMTGHTEHGLLHSALFYRSEHEYVDSVVHFVSEWLTKACPVLVAVPGAKMVRLHSVLRRVADDEAHEVVLTDICQVGRNPGRILGWMSGFVQRHRGRPVRIIGESMWPGRSSVEYPACVQHEALVNLALEGQDATCLCLYDAVRLDDSVLADARLTHPLLWQDGAHRRSAEYAVDVAVERGNQPLQTHPAAVTFAVGKLADLSGARQWCAWYGSLLGMSADRIADLQLVVTELATSSLQRGSARCRLAFWHHDNHVVCEARGGAHLADPLVGRRPPSVGEVSASGLFVVNAVADLVRTYTSRAGTTIHAYIRLDRSPGKAA</sequence>
<dbReference type="Pfam" id="PF14417">
    <property type="entry name" value="MEDS"/>
    <property type="match status" value="1"/>
</dbReference>
<keyword evidence="3" id="KW-1185">Reference proteome</keyword>
<feature type="domain" description="MEDS" evidence="1">
    <location>
        <begin position="18"/>
        <end position="164"/>
    </location>
</feature>
<organism evidence="2 3">
    <name type="scientific">Mycobacterium botniense</name>
    <dbReference type="NCBI Taxonomy" id="84962"/>
    <lineage>
        <taxon>Bacteria</taxon>
        <taxon>Bacillati</taxon>
        <taxon>Actinomycetota</taxon>
        <taxon>Actinomycetes</taxon>
        <taxon>Mycobacteriales</taxon>
        <taxon>Mycobacteriaceae</taxon>
        <taxon>Mycobacterium</taxon>
    </lineage>
</organism>
<dbReference type="EMBL" id="BLKW01000002">
    <property type="protein sequence ID" value="GFG73479.1"/>
    <property type="molecule type" value="Genomic_DNA"/>
</dbReference>
<reference evidence="2 3" key="1">
    <citation type="journal article" date="2019" name="Emerg. Microbes Infect.">
        <title>Comprehensive subspecies identification of 175 nontuberculous mycobacteria species based on 7547 genomic profiles.</title>
        <authorList>
            <person name="Matsumoto Y."/>
            <person name="Kinjo T."/>
            <person name="Motooka D."/>
            <person name="Nabeya D."/>
            <person name="Jung N."/>
            <person name="Uechi K."/>
            <person name="Horii T."/>
            <person name="Iida T."/>
            <person name="Fujita J."/>
            <person name="Nakamura S."/>
        </authorList>
    </citation>
    <scope>NUCLEOTIDE SEQUENCE [LARGE SCALE GENOMIC DNA]</scope>
    <source>
        <strain evidence="2 3">JCM 17322</strain>
    </source>
</reference>
<comment type="caution">
    <text evidence="2">The sequence shown here is derived from an EMBL/GenBank/DDBJ whole genome shotgun (WGS) entry which is preliminary data.</text>
</comment>
<dbReference type="InterPro" id="IPR036890">
    <property type="entry name" value="HATPase_C_sf"/>
</dbReference>
<evidence type="ECO:0000313" key="3">
    <source>
        <dbReference type="Proteomes" id="UP000465361"/>
    </source>
</evidence>
<protein>
    <submittedName>
        <fullName evidence="2">Anti-sigma regulatory factor</fullName>
    </submittedName>
</protein>